<accession>A0A9W7ABB6</accession>
<dbReference type="OrthoDB" id="197309at2759"/>
<feature type="coiled-coil region" evidence="1">
    <location>
        <begin position="191"/>
        <end position="225"/>
    </location>
</feature>
<organism evidence="3 4">
    <name type="scientific">Triparma strigata</name>
    <dbReference type="NCBI Taxonomy" id="1606541"/>
    <lineage>
        <taxon>Eukaryota</taxon>
        <taxon>Sar</taxon>
        <taxon>Stramenopiles</taxon>
        <taxon>Ochrophyta</taxon>
        <taxon>Bolidophyceae</taxon>
        <taxon>Parmales</taxon>
        <taxon>Triparmaceae</taxon>
        <taxon>Triparma</taxon>
    </lineage>
</organism>
<dbReference type="Proteomes" id="UP001165085">
    <property type="component" value="Unassembled WGS sequence"/>
</dbReference>
<feature type="compositionally biased region" description="Low complexity" evidence="2">
    <location>
        <begin position="1"/>
        <end position="12"/>
    </location>
</feature>
<comment type="caution">
    <text evidence="3">The sequence shown here is derived from an EMBL/GenBank/DDBJ whole genome shotgun (WGS) entry which is preliminary data.</text>
</comment>
<name>A0A9W7ABB6_9STRA</name>
<sequence length="321" mass="36104">MSAAAPRRPASSGGNNIGHRPFPRPTTAAAKSKGQSARKQAADRPAFVNDAQGFATAQGTKGKEKYIPLNRGPVNEQYKDTPGLSDGKEALLEEIMSLKTALTVEKKQNLKLKSNLRRLNVSYTKSIRDNAKLIHSSDLLTVKDLKRIALENERSDVVRALREQIVQVQEKLKQRDGHIDGIMRSANATGLLEMAAARDEYYREVKRLQKKVSELEVDRSNFSAALEDRVVTEEGEGLGGESAGIFKSVIRAQHSRIVDLKGKLEKQKQATSPRKTKEFLRQQAERVDFKGQDEARRRVEAKRRKERKEEWDVMEFLNGEV</sequence>
<feature type="region of interest" description="Disordered" evidence="2">
    <location>
        <begin position="1"/>
        <end position="73"/>
    </location>
</feature>
<proteinExistence type="predicted"/>
<evidence type="ECO:0000313" key="3">
    <source>
        <dbReference type="EMBL" id="GMH67516.1"/>
    </source>
</evidence>
<reference evidence="4" key="1">
    <citation type="journal article" date="2023" name="Commun. Biol.">
        <title>Genome analysis of Parmales, the sister group of diatoms, reveals the evolutionary specialization of diatoms from phago-mixotrophs to photoautotrophs.</title>
        <authorList>
            <person name="Ban H."/>
            <person name="Sato S."/>
            <person name="Yoshikawa S."/>
            <person name="Yamada K."/>
            <person name="Nakamura Y."/>
            <person name="Ichinomiya M."/>
            <person name="Sato N."/>
            <person name="Blanc-Mathieu R."/>
            <person name="Endo H."/>
            <person name="Kuwata A."/>
            <person name="Ogata H."/>
        </authorList>
    </citation>
    <scope>NUCLEOTIDE SEQUENCE [LARGE SCALE GENOMIC DNA]</scope>
    <source>
        <strain evidence="4">NIES 3701</strain>
    </source>
</reference>
<keyword evidence="4" id="KW-1185">Reference proteome</keyword>
<evidence type="ECO:0000313" key="4">
    <source>
        <dbReference type="Proteomes" id="UP001165085"/>
    </source>
</evidence>
<protein>
    <recommendedName>
        <fullName evidence="5">Lebercilin domain-containing protein</fullName>
    </recommendedName>
</protein>
<gene>
    <name evidence="3" type="ORF">TrST_g12329</name>
</gene>
<evidence type="ECO:0000256" key="2">
    <source>
        <dbReference type="SAM" id="MobiDB-lite"/>
    </source>
</evidence>
<dbReference type="EMBL" id="BRXY01000118">
    <property type="protein sequence ID" value="GMH67516.1"/>
    <property type="molecule type" value="Genomic_DNA"/>
</dbReference>
<keyword evidence="1" id="KW-0175">Coiled coil</keyword>
<dbReference type="AlphaFoldDB" id="A0A9W7ABB6"/>
<evidence type="ECO:0000256" key="1">
    <source>
        <dbReference type="SAM" id="Coils"/>
    </source>
</evidence>
<evidence type="ECO:0008006" key="5">
    <source>
        <dbReference type="Google" id="ProtNLM"/>
    </source>
</evidence>